<dbReference type="InterPro" id="IPR006680">
    <property type="entry name" value="Amidohydro-rel"/>
</dbReference>
<dbReference type="SUPFAM" id="SSF51556">
    <property type="entry name" value="Metallo-dependent hydrolases"/>
    <property type="match status" value="1"/>
</dbReference>
<name>A0AB39HPG1_9BACI</name>
<sequence length="494" mass="55750">MSNVKQVPHAPDRNIGEGPFERLIIRGVTMIDGSGTPPDGSVDIVVEGNKIKEIVQAGLPESALANAKVIDAAGMYVMPGFVDTHAHIGGVNQGVPAEYVHKLWLAHGVTTVRDPGSFNGADWTIHEKERSEKNEIVAPRIYAYTCPRNWDKPLTPDNVPEFVQWAIEKGFDGFKIINRWNPDTIVALLEEAKKYNLGTMAHISQTTAARMDALQAARAGLGSLEHWYGLPEAMFADRTVQHFPAHYNYSNEYHRFSQSGRLWKQAAPPHSDKWNAVMDELIELDFTMNPTFAIYEASRDAARAQTADYHEEYTYPSLWNYYQPDPTKHGSFFTDWTTQDEIEWKENYRLWMAFINEYKNRGGRICTGSDSGFIYKTYGFDFIREFELLQEAGFHPLEVIRAATLKGAELLSKENNVPMEFGVIQPGYLADLVLVKENPLHNFKTLYGNGALRLNRDTGVTERVGGVSFTIKDGIIYDAKALLEDVKEMVHHAK</sequence>
<reference evidence="2" key="1">
    <citation type="submission" date="2024-07" db="EMBL/GenBank/DDBJ databases">
        <title>Halotolerant mesophilic bacterium Ornithinibacillus sp. 4-3, sp. nov., isolated from soil.</title>
        <authorList>
            <person name="Sidarenka A.V."/>
            <person name="Guliayeva D.E."/>
            <person name="Leanovich S.I."/>
            <person name="Hileuskaya K.S."/>
            <person name="Akhremchuk A.E."/>
            <person name="Sikolenko M.A."/>
            <person name="Valentovich L.N."/>
        </authorList>
    </citation>
    <scope>NUCLEOTIDE SEQUENCE</scope>
    <source>
        <strain evidence="2">4-3</strain>
    </source>
</reference>
<dbReference type="PANTHER" id="PTHR43135">
    <property type="entry name" value="ALPHA-D-RIBOSE 1-METHYLPHOSPHONATE 5-TRIPHOSPHATE DIPHOSPHATASE"/>
    <property type="match status" value="1"/>
</dbReference>
<dbReference type="EMBL" id="CP162599">
    <property type="protein sequence ID" value="XDK32527.1"/>
    <property type="molecule type" value="Genomic_DNA"/>
</dbReference>
<protein>
    <submittedName>
        <fullName evidence="2">Amidohydrolase family protein</fullName>
    </submittedName>
</protein>
<feature type="domain" description="Amidohydrolase-related" evidence="1">
    <location>
        <begin position="356"/>
        <end position="446"/>
    </location>
</feature>
<dbReference type="Gene3D" id="2.30.40.10">
    <property type="entry name" value="Urease, subunit C, domain 1"/>
    <property type="match status" value="2"/>
</dbReference>
<gene>
    <name evidence="2" type="ORF">AB4Y30_16200</name>
</gene>
<evidence type="ECO:0000259" key="1">
    <source>
        <dbReference type="Pfam" id="PF01979"/>
    </source>
</evidence>
<dbReference type="GO" id="GO:0016810">
    <property type="term" value="F:hydrolase activity, acting on carbon-nitrogen (but not peptide) bonds"/>
    <property type="evidence" value="ECO:0007669"/>
    <property type="project" value="InterPro"/>
</dbReference>
<accession>A0AB39HPG1</accession>
<dbReference type="RefSeq" id="WP_368653215.1">
    <property type="nucleotide sequence ID" value="NZ_CP162599.1"/>
</dbReference>
<dbReference type="InterPro" id="IPR032466">
    <property type="entry name" value="Metal_Hydrolase"/>
</dbReference>
<dbReference type="InterPro" id="IPR011059">
    <property type="entry name" value="Metal-dep_hydrolase_composite"/>
</dbReference>
<dbReference type="InterPro" id="IPR051781">
    <property type="entry name" value="Metallo-dep_Hydrolase"/>
</dbReference>
<organism evidence="2">
    <name type="scientific">Ornithinibacillus sp. 4-3</name>
    <dbReference type="NCBI Taxonomy" id="3231488"/>
    <lineage>
        <taxon>Bacteria</taxon>
        <taxon>Bacillati</taxon>
        <taxon>Bacillota</taxon>
        <taxon>Bacilli</taxon>
        <taxon>Bacillales</taxon>
        <taxon>Bacillaceae</taxon>
        <taxon>Ornithinibacillus</taxon>
    </lineage>
</organism>
<dbReference type="PANTHER" id="PTHR43135:SF3">
    <property type="entry name" value="ALPHA-D-RIBOSE 1-METHYLPHOSPHONATE 5-TRIPHOSPHATE DIPHOSPHATASE"/>
    <property type="match status" value="1"/>
</dbReference>
<proteinExistence type="predicted"/>
<dbReference type="Pfam" id="PF01979">
    <property type="entry name" value="Amidohydro_1"/>
    <property type="match status" value="2"/>
</dbReference>
<dbReference type="AlphaFoldDB" id="A0AB39HPG1"/>
<dbReference type="SUPFAM" id="SSF51338">
    <property type="entry name" value="Composite domain of metallo-dependent hydrolases"/>
    <property type="match status" value="1"/>
</dbReference>
<evidence type="ECO:0000313" key="2">
    <source>
        <dbReference type="EMBL" id="XDK32527.1"/>
    </source>
</evidence>
<dbReference type="Gene3D" id="3.20.20.140">
    <property type="entry name" value="Metal-dependent hydrolases"/>
    <property type="match status" value="2"/>
</dbReference>
<feature type="domain" description="Amidohydrolase-related" evidence="1">
    <location>
        <begin position="76"/>
        <end position="238"/>
    </location>
</feature>